<dbReference type="AlphaFoldDB" id="A0AAW7T6N8"/>
<evidence type="ECO:0008006" key="3">
    <source>
        <dbReference type="Google" id="ProtNLM"/>
    </source>
</evidence>
<organism evidence="1 2">
    <name type="scientific">Burkholderia vietnamiensis</name>
    <dbReference type="NCBI Taxonomy" id="60552"/>
    <lineage>
        <taxon>Bacteria</taxon>
        <taxon>Pseudomonadati</taxon>
        <taxon>Pseudomonadota</taxon>
        <taxon>Betaproteobacteria</taxon>
        <taxon>Burkholderiales</taxon>
        <taxon>Burkholderiaceae</taxon>
        <taxon>Burkholderia</taxon>
        <taxon>Burkholderia cepacia complex</taxon>
    </lineage>
</organism>
<name>A0AAW7T6N8_BURVI</name>
<proteinExistence type="predicted"/>
<comment type="caution">
    <text evidence="1">The sequence shown here is derived from an EMBL/GenBank/DDBJ whole genome shotgun (WGS) entry which is preliminary data.</text>
</comment>
<evidence type="ECO:0000313" key="2">
    <source>
        <dbReference type="Proteomes" id="UP001171620"/>
    </source>
</evidence>
<dbReference type="RefSeq" id="WP_301788721.1">
    <property type="nucleotide sequence ID" value="NZ_JAUJRV010000017.1"/>
</dbReference>
<evidence type="ECO:0000313" key="1">
    <source>
        <dbReference type="EMBL" id="MDN7797259.1"/>
    </source>
</evidence>
<dbReference type="Proteomes" id="UP001171620">
    <property type="component" value="Unassembled WGS sequence"/>
</dbReference>
<reference evidence="1" key="1">
    <citation type="submission" date="2023-07" db="EMBL/GenBank/DDBJ databases">
        <title>A collection of bacterial strains from the Burkholderia cepacia Research Laboratory and Repository.</title>
        <authorList>
            <person name="Lipuma J."/>
            <person name="Spilker T."/>
            <person name="Caverly L."/>
        </authorList>
    </citation>
    <scope>NUCLEOTIDE SEQUENCE</scope>
    <source>
        <strain evidence="1">AU44268</strain>
    </source>
</reference>
<gene>
    <name evidence="1" type="ORF">QZM33_20180</name>
</gene>
<accession>A0AAW7T6N8</accession>
<protein>
    <recommendedName>
        <fullName evidence="3">Inovirus Gp2 family protein</fullName>
    </recommendedName>
</protein>
<sequence length="393" mass="46791">MENNDGILHVREVFDRLDDRINIEEAEIDGKKRIVLLHGYKHLFDIEKFVNAIEKGWLGGFLDETSVYSGRRRLRVLYLGKQYYRKLNTWLERYSDIPRYSERVTVFYDVCRELGFVATPMNYFGKPQEFDDRYGVQYADWYNELIQKISERIKSREFKEPERWRRKNAQRNEQNVLAMNEEMYKVRSRWVILMLTLNYEKPYRRWITLDDIQKHREKFFAARRYNKLMSGIKNYVWTIEQGEKTGFHLHVILYYSAKHRRDVSLAQRIGEYWADVVTDGKGAYWNSNARKAFHALRGYGIGTGQIDRKDREKRESLKKNLLYLAKASQYLMIKGAERVRTFDMGRVPEKLKEGRPRTDAVVDGSIVHQGVAVTADVFDDIPWEYAADVRSVK</sequence>
<dbReference type="EMBL" id="JAUJRV010000017">
    <property type="protein sequence ID" value="MDN7797259.1"/>
    <property type="molecule type" value="Genomic_DNA"/>
</dbReference>